<dbReference type="eggNOG" id="KOG1337">
    <property type="taxonomic scope" value="Eukaryota"/>
</dbReference>
<protein>
    <submittedName>
        <fullName evidence="1">Uncharacterized protein</fullName>
    </submittedName>
</protein>
<dbReference type="InParanoid" id="A5E6X6"/>
<dbReference type="GO" id="GO:0016279">
    <property type="term" value="F:protein-lysine N-methyltransferase activity"/>
    <property type="evidence" value="ECO:0007669"/>
    <property type="project" value="TreeGrafter"/>
</dbReference>
<proteinExistence type="predicted"/>
<dbReference type="AlphaFoldDB" id="A5E6X6"/>
<dbReference type="GeneID" id="5230533"/>
<organism evidence="1 2">
    <name type="scientific">Lodderomyces elongisporus (strain ATCC 11503 / CBS 2605 / JCM 1781 / NBRC 1676 / NRRL YB-4239)</name>
    <name type="common">Yeast</name>
    <name type="synonym">Saccharomyces elongisporus</name>
    <dbReference type="NCBI Taxonomy" id="379508"/>
    <lineage>
        <taxon>Eukaryota</taxon>
        <taxon>Fungi</taxon>
        <taxon>Dikarya</taxon>
        <taxon>Ascomycota</taxon>
        <taxon>Saccharomycotina</taxon>
        <taxon>Pichiomycetes</taxon>
        <taxon>Debaryomycetaceae</taxon>
        <taxon>Candida/Lodderomyces clade</taxon>
        <taxon>Lodderomyces</taxon>
    </lineage>
</organism>
<evidence type="ECO:0000313" key="2">
    <source>
        <dbReference type="Proteomes" id="UP000001996"/>
    </source>
</evidence>
<reference evidence="1 2" key="1">
    <citation type="journal article" date="2009" name="Nature">
        <title>Evolution of pathogenicity and sexual reproduction in eight Candida genomes.</title>
        <authorList>
            <person name="Butler G."/>
            <person name="Rasmussen M.D."/>
            <person name="Lin M.F."/>
            <person name="Santos M.A."/>
            <person name="Sakthikumar S."/>
            <person name="Munro C.A."/>
            <person name="Rheinbay E."/>
            <person name="Grabherr M."/>
            <person name="Forche A."/>
            <person name="Reedy J.L."/>
            <person name="Agrafioti I."/>
            <person name="Arnaud M.B."/>
            <person name="Bates S."/>
            <person name="Brown A.J."/>
            <person name="Brunke S."/>
            <person name="Costanzo M.C."/>
            <person name="Fitzpatrick D.A."/>
            <person name="de Groot P.W."/>
            <person name="Harris D."/>
            <person name="Hoyer L.L."/>
            <person name="Hube B."/>
            <person name="Klis F.M."/>
            <person name="Kodira C."/>
            <person name="Lennard N."/>
            <person name="Logue M.E."/>
            <person name="Martin R."/>
            <person name="Neiman A.M."/>
            <person name="Nikolaou E."/>
            <person name="Quail M.A."/>
            <person name="Quinn J."/>
            <person name="Santos M.C."/>
            <person name="Schmitzberger F.F."/>
            <person name="Sherlock G."/>
            <person name="Shah P."/>
            <person name="Silverstein K.A."/>
            <person name="Skrzypek M.S."/>
            <person name="Soll D."/>
            <person name="Staggs R."/>
            <person name="Stansfield I."/>
            <person name="Stumpf M.P."/>
            <person name="Sudbery P.E."/>
            <person name="Srikantha T."/>
            <person name="Zeng Q."/>
            <person name="Berman J."/>
            <person name="Berriman M."/>
            <person name="Heitman J."/>
            <person name="Gow N.A."/>
            <person name="Lorenz M.C."/>
            <person name="Birren B.W."/>
            <person name="Kellis M."/>
            <person name="Cuomo C.A."/>
        </authorList>
    </citation>
    <scope>NUCLEOTIDE SEQUENCE [LARGE SCALE GENOMIC DNA]</scope>
    <source>
        <strain evidence="2">ATCC 11503 / BCRC 21390 / CBS 2605 / JCM 1781 / NBRC 1676 / NRRL YB-4239</strain>
    </source>
</reference>
<dbReference type="PANTHER" id="PTHR13271">
    <property type="entry name" value="UNCHARACTERIZED PUTATIVE METHYLTRANSFERASE"/>
    <property type="match status" value="1"/>
</dbReference>
<dbReference type="KEGG" id="lel:PVL30_002460"/>
<dbReference type="SUPFAM" id="SSF82199">
    <property type="entry name" value="SET domain"/>
    <property type="match status" value="1"/>
</dbReference>
<dbReference type="FunCoup" id="A5E6X6">
    <property type="interactions" value="316"/>
</dbReference>
<dbReference type="InterPro" id="IPR050600">
    <property type="entry name" value="SETD3_SETD6_MTase"/>
</dbReference>
<accession>A5E6X6</accession>
<evidence type="ECO:0000313" key="1">
    <source>
        <dbReference type="EMBL" id="EDK47184.1"/>
    </source>
</evidence>
<name>A5E6X6_LODEL</name>
<dbReference type="PANTHER" id="PTHR13271:SF147">
    <property type="entry name" value="PROTEIN-LYSINE N-METHYLTRANSFERASE EFM1-RELATED"/>
    <property type="match status" value="1"/>
</dbReference>
<dbReference type="OMA" id="FLWSHLI"/>
<keyword evidence="2" id="KW-1185">Reference proteome</keyword>
<dbReference type="HOGENOM" id="CLU_030667_1_0_1"/>
<gene>
    <name evidence="1" type="ORF">LELG_05365</name>
</gene>
<dbReference type="Proteomes" id="UP000001996">
    <property type="component" value="Unassembled WGS sequence"/>
</dbReference>
<dbReference type="InterPro" id="IPR046341">
    <property type="entry name" value="SET_dom_sf"/>
</dbReference>
<dbReference type="STRING" id="379508.A5E6X6"/>
<dbReference type="OrthoDB" id="42889at2759"/>
<dbReference type="Gene3D" id="3.90.1410.10">
    <property type="entry name" value="set domain protein methyltransferase, domain 1"/>
    <property type="match status" value="1"/>
</dbReference>
<dbReference type="EMBL" id="CH981532">
    <property type="protein sequence ID" value="EDK47184.1"/>
    <property type="molecule type" value="Genomic_DNA"/>
</dbReference>
<dbReference type="GO" id="GO:0005634">
    <property type="term" value="C:nucleus"/>
    <property type="evidence" value="ECO:0007669"/>
    <property type="project" value="TreeGrafter"/>
</dbReference>
<dbReference type="VEuPathDB" id="FungiDB:LELG_05365"/>
<sequence length="610" mass="69126">MSKIDNLLTWAKSNGAKISPNIEFKELSPGNYGAISTLHENAIIEVPSALIFTCKEAEKLFGTQATNNSISINSPPVLLKLYLAYARVHETFFDPYIQSLPDLETIDPPTVWDSQDKQLIKGTNLGSSLRDILGTIVDEWWEAINVLPETVQKPEEHYINMKFYYEFKFHTDDELYEVVQNTKKENWTAFGNYLWANLIFKSRAFPASLLVNTKGLKTGKEEPELEVELEVESESESRLETKLDPDLESLSLDNLVPDPSALPILLPIVDLLNHQPNAKVKWTGFDVKESAKNGAEGEDNIGFKFETEEPVSKGSQVFNNYGLKGNEELLSAYGFTIENNELDVVALKIQIPDVVIDMVEKSGIKLPKIEDYTNSISAQKDMAKDGVLFFISASHIPNSLIQLFQILIRNPLEGGSITSRMKLAGLNALRDALARKKELIKLDVPEDTTRRKYIKNYVVGQNHVLSSAIKEIKRREKDLLLEFKSLLITLKKIFKEDEKFQKSLLYLGLDNDRIMLLWIMRVNNTQSPEWIASLFTKLRQKSDITAQDVLNFTPIHDEIMPRLVLLAPEIYGEGDWSVGDFATAAKLLDMISFSRGKEKECIVVKQDYNL</sequence>